<dbReference type="PROSITE" id="PS50893">
    <property type="entry name" value="ABC_TRANSPORTER_2"/>
    <property type="match status" value="1"/>
</dbReference>
<keyword evidence="4 6" id="KW-0067">ATP-binding</keyword>
<dbReference type="RefSeq" id="WP_060914448.1">
    <property type="nucleotide sequence ID" value="NZ_KQ959974.1"/>
</dbReference>
<protein>
    <submittedName>
        <fullName evidence="6">ABC transporter, ATP-binding protein</fullName>
    </submittedName>
</protein>
<dbReference type="OrthoDB" id="9806726at2"/>
<dbReference type="InterPro" id="IPR003439">
    <property type="entry name" value="ABC_transporter-like_ATP-bd"/>
</dbReference>
<evidence type="ECO:0000313" key="7">
    <source>
        <dbReference type="Proteomes" id="UP000070355"/>
    </source>
</evidence>
<accession>A0A133ZTT2</accession>
<sequence>MVNLLTVKNLAYKYKNSSDYAIKNISFSAEKGDMIALIGKSGSGKTTIINSTLGLFSKIEGEVSFGEGVSVRDIDYCMQNQSVDWYLNVYDNIYMGVLYSKNTISKKSVDEIIEVLGLKGKEKSDLTELSGGQLQRVQIARSLISDSKILFLDEPTTGLDIVLSKNILEYIKNNNKEHAVFISSHDLDLIEKYCNKIIYINDGECLYFGEMSTFLKEYNKEIVYNISYSGELSKDVVEKHKDTITIVDDKNLKIFLEKEEEISNVLKLLLAENITIGSLQKEEITLKRILELEE</sequence>
<evidence type="ECO:0000256" key="2">
    <source>
        <dbReference type="ARBA" id="ARBA00022448"/>
    </source>
</evidence>
<comment type="caution">
    <text evidence="6">The sequence shown here is derived from an EMBL/GenBank/DDBJ whole genome shotgun (WGS) entry which is preliminary data.</text>
</comment>
<proteinExistence type="inferred from homology"/>
<dbReference type="InterPro" id="IPR017871">
    <property type="entry name" value="ABC_transporter-like_CS"/>
</dbReference>
<dbReference type="PANTHER" id="PTHR42711">
    <property type="entry name" value="ABC TRANSPORTER ATP-BINDING PROTEIN"/>
    <property type="match status" value="1"/>
</dbReference>
<dbReference type="Gene3D" id="3.40.50.300">
    <property type="entry name" value="P-loop containing nucleotide triphosphate hydrolases"/>
    <property type="match status" value="1"/>
</dbReference>
<dbReference type="Proteomes" id="UP000070355">
    <property type="component" value="Unassembled WGS sequence"/>
</dbReference>
<dbReference type="InterPro" id="IPR027417">
    <property type="entry name" value="P-loop_NTPase"/>
</dbReference>
<name>A0A133ZTT2_9BACL</name>
<dbReference type="GO" id="GO:0016887">
    <property type="term" value="F:ATP hydrolysis activity"/>
    <property type="evidence" value="ECO:0007669"/>
    <property type="project" value="InterPro"/>
</dbReference>
<dbReference type="SMART" id="SM00382">
    <property type="entry name" value="AAA"/>
    <property type="match status" value="1"/>
</dbReference>
<evidence type="ECO:0000259" key="5">
    <source>
        <dbReference type="PROSITE" id="PS50893"/>
    </source>
</evidence>
<evidence type="ECO:0000313" key="6">
    <source>
        <dbReference type="EMBL" id="KXB58842.1"/>
    </source>
</evidence>
<dbReference type="Pfam" id="PF00005">
    <property type="entry name" value="ABC_tran"/>
    <property type="match status" value="1"/>
</dbReference>
<dbReference type="AlphaFoldDB" id="A0A133ZTT2"/>
<evidence type="ECO:0000256" key="3">
    <source>
        <dbReference type="ARBA" id="ARBA00022741"/>
    </source>
</evidence>
<feature type="domain" description="ABC transporter" evidence="5">
    <location>
        <begin position="5"/>
        <end position="227"/>
    </location>
</feature>
<keyword evidence="3" id="KW-0547">Nucleotide-binding</keyword>
<dbReference type="GO" id="GO:0005524">
    <property type="term" value="F:ATP binding"/>
    <property type="evidence" value="ECO:0007669"/>
    <property type="project" value="UniProtKB-KW"/>
</dbReference>
<dbReference type="SUPFAM" id="SSF52540">
    <property type="entry name" value="P-loop containing nucleoside triphosphate hydrolases"/>
    <property type="match status" value="1"/>
</dbReference>
<dbReference type="EMBL" id="LSDC01000087">
    <property type="protein sequence ID" value="KXB58842.1"/>
    <property type="molecule type" value="Genomic_DNA"/>
</dbReference>
<keyword evidence="2" id="KW-0813">Transport</keyword>
<dbReference type="InterPro" id="IPR050763">
    <property type="entry name" value="ABC_transporter_ATP-binding"/>
</dbReference>
<reference evidence="7" key="1">
    <citation type="submission" date="2016-01" db="EMBL/GenBank/DDBJ databases">
        <authorList>
            <person name="Mitreva M."/>
            <person name="Pepin K.H."/>
            <person name="Mihindukulasuriya K.A."/>
            <person name="Fulton R."/>
            <person name="Fronick C."/>
            <person name="O'Laughlin M."/>
            <person name="Miner T."/>
            <person name="Herter B."/>
            <person name="Rosa B.A."/>
            <person name="Cordes M."/>
            <person name="Tomlinson C."/>
            <person name="Wollam A."/>
            <person name="Palsikar V.B."/>
            <person name="Mardis E.R."/>
            <person name="Wilson R.K."/>
        </authorList>
    </citation>
    <scope>NUCLEOTIDE SEQUENCE [LARGE SCALE GENOMIC DNA]</scope>
    <source>
        <strain evidence="7">DNF01167</strain>
    </source>
</reference>
<evidence type="ECO:0000256" key="1">
    <source>
        <dbReference type="ARBA" id="ARBA00005417"/>
    </source>
</evidence>
<dbReference type="InterPro" id="IPR003593">
    <property type="entry name" value="AAA+_ATPase"/>
</dbReference>
<comment type="similarity">
    <text evidence="1">Belongs to the ABC transporter superfamily.</text>
</comment>
<gene>
    <name evidence="6" type="ORF">HMPREF3186_01338</name>
</gene>
<organism evidence="6 7">
    <name type="scientific">Gemella haemolysans</name>
    <dbReference type="NCBI Taxonomy" id="1379"/>
    <lineage>
        <taxon>Bacteria</taxon>
        <taxon>Bacillati</taxon>
        <taxon>Bacillota</taxon>
        <taxon>Bacilli</taxon>
        <taxon>Bacillales</taxon>
        <taxon>Gemellaceae</taxon>
        <taxon>Gemella</taxon>
    </lineage>
</organism>
<evidence type="ECO:0000256" key="4">
    <source>
        <dbReference type="ARBA" id="ARBA00022840"/>
    </source>
</evidence>
<dbReference type="STRING" id="1379.HMPREF3186_01338"/>
<dbReference type="PANTHER" id="PTHR42711:SF5">
    <property type="entry name" value="ABC TRANSPORTER ATP-BINDING PROTEIN NATA"/>
    <property type="match status" value="1"/>
</dbReference>
<dbReference type="PATRIC" id="fig|1379.3.peg.1319"/>
<dbReference type="PROSITE" id="PS00211">
    <property type="entry name" value="ABC_TRANSPORTER_1"/>
    <property type="match status" value="1"/>
</dbReference>